<evidence type="ECO:0000256" key="9">
    <source>
        <dbReference type="ARBA" id="ARBA00069043"/>
    </source>
</evidence>
<dbReference type="Gene3D" id="1.10.540.10">
    <property type="entry name" value="Acyl-CoA dehydrogenase/oxidase, N-terminal domain"/>
    <property type="match status" value="1"/>
</dbReference>
<evidence type="ECO:0000259" key="12">
    <source>
        <dbReference type="Pfam" id="PF02770"/>
    </source>
</evidence>
<proteinExistence type="inferred from homology"/>
<comment type="cofactor">
    <cofactor evidence="1 10">
        <name>FAD</name>
        <dbReference type="ChEBI" id="CHEBI:57692"/>
    </cofactor>
</comment>
<keyword evidence="16" id="KW-1185">Reference proteome</keyword>
<evidence type="ECO:0000256" key="5">
    <source>
        <dbReference type="ARBA" id="ARBA00023002"/>
    </source>
</evidence>
<feature type="domain" description="Acyl-CoA oxidase/dehydrogenase middle" evidence="12">
    <location>
        <begin position="165"/>
        <end position="273"/>
    </location>
</feature>
<dbReference type="Pfam" id="PF12806">
    <property type="entry name" value="Acyl-CoA_dh_C"/>
    <property type="match status" value="1"/>
</dbReference>
<organism evidence="15 16">
    <name type="scientific">Parahalioglobus pacificus</name>
    <dbReference type="NCBI Taxonomy" id="930806"/>
    <lineage>
        <taxon>Bacteria</taxon>
        <taxon>Pseudomonadati</taxon>
        <taxon>Pseudomonadota</taxon>
        <taxon>Gammaproteobacteria</taxon>
        <taxon>Cellvibrionales</taxon>
        <taxon>Halieaceae</taxon>
        <taxon>Parahalioglobus</taxon>
    </lineage>
</organism>
<evidence type="ECO:0000256" key="6">
    <source>
        <dbReference type="ARBA" id="ARBA00051388"/>
    </source>
</evidence>
<comment type="similarity">
    <text evidence="2 10">Belongs to the acyl-CoA dehydrogenase family.</text>
</comment>
<dbReference type="SUPFAM" id="SSF56645">
    <property type="entry name" value="Acyl-CoA dehydrogenase NM domain-like"/>
    <property type="match status" value="1"/>
</dbReference>
<dbReference type="InterPro" id="IPR006091">
    <property type="entry name" value="Acyl-CoA_Oxase/DH_mid-dom"/>
</dbReference>
<dbReference type="SUPFAM" id="SSF47203">
    <property type="entry name" value="Acyl-CoA dehydrogenase C-terminal domain-like"/>
    <property type="match status" value="1"/>
</dbReference>
<dbReference type="Pfam" id="PF02771">
    <property type="entry name" value="Acyl-CoA_dh_N"/>
    <property type="match status" value="1"/>
</dbReference>
<keyword evidence="5 10" id="KW-0560">Oxidoreductase</keyword>
<evidence type="ECO:0000259" key="14">
    <source>
        <dbReference type="Pfam" id="PF12806"/>
    </source>
</evidence>
<dbReference type="InterPro" id="IPR009100">
    <property type="entry name" value="AcylCoA_DH/oxidase_NM_dom_sf"/>
</dbReference>
<dbReference type="Pfam" id="PF00441">
    <property type="entry name" value="Acyl-CoA_dh_1"/>
    <property type="match status" value="1"/>
</dbReference>
<dbReference type="EMBL" id="BMYM01000001">
    <property type="protein sequence ID" value="GHD26093.1"/>
    <property type="molecule type" value="Genomic_DNA"/>
</dbReference>
<dbReference type="Gene3D" id="1.20.140.10">
    <property type="entry name" value="Butyryl-CoA Dehydrogenase, subunit A, domain 3"/>
    <property type="match status" value="1"/>
</dbReference>
<evidence type="ECO:0000313" key="16">
    <source>
        <dbReference type="Proteomes" id="UP000644693"/>
    </source>
</evidence>
<evidence type="ECO:0000256" key="8">
    <source>
        <dbReference type="ARBA" id="ARBA00066694"/>
    </source>
</evidence>
<name>A0A918XDE9_9GAMM</name>
<feature type="domain" description="Acyl-CoA dehydrogenase/oxidase N-terminal" evidence="13">
    <location>
        <begin position="82"/>
        <end position="160"/>
    </location>
</feature>
<dbReference type="GO" id="GO:0016627">
    <property type="term" value="F:oxidoreductase activity, acting on the CH-CH group of donors"/>
    <property type="evidence" value="ECO:0007669"/>
    <property type="project" value="InterPro"/>
</dbReference>
<feature type="domain" description="Acetyl-CoA dehydrogenase-like C-terminal" evidence="14">
    <location>
        <begin position="462"/>
        <end position="583"/>
    </location>
</feature>
<dbReference type="EC" id="1.3.99.41" evidence="8"/>
<comment type="caution">
    <text evidence="15">The sequence shown here is derived from an EMBL/GenBank/DDBJ whole genome shotgun (WGS) entry which is preliminary data.</text>
</comment>
<reference evidence="15" key="1">
    <citation type="journal article" date="2014" name="Int. J. Syst. Evol. Microbiol.">
        <title>Complete genome sequence of Corynebacterium casei LMG S-19264T (=DSM 44701T), isolated from a smear-ripened cheese.</title>
        <authorList>
            <consortium name="US DOE Joint Genome Institute (JGI-PGF)"/>
            <person name="Walter F."/>
            <person name="Albersmeier A."/>
            <person name="Kalinowski J."/>
            <person name="Ruckert C."/>
        </authorList>
    </citation>
    <scope>NUCLEOTIDE SEQUENCE</scope>
    <source>
        <strain evidence="15">KCTC 23430</strain>
    </source>
</reference>
<comment type="catalytic activity">
    <reaction evidence="6">
        <text>3-(methylsulfanyl)propanoyl-CoA + oxidized [electron-transfer flavoprotein] + H(+) = 3-(methylsulfanyl)acryloyl-CoA + reduced [electron-transfer flavoprotein]</text>
        <dbReference type="Rhea" id="RHEA:52612"/>
        <dbReference type="Rhea" id="RHEA-COMP:10685"/>
        <dbReference type="Rhea" id="RHEA-COMP:10686"/>
        <dbReference type="ChEBI" id="CHEBI:15378"/>
        <dbReference type="ChEBI" id="CHEBI:57692"/>
        <dbReference type="ChEBI" id="CHEBI:58307"/>
        <dbReference type="ChEBI" id="CHEBI:82815"/>
        <dbReference type="ChEBI" id="CHEBI:84994"/>
        <dbReference type="EC" id="1.3.99.41"/>
    </reaction>
    <physiologicalReaction direction="left-to-right" evidence="6">
        <dbReference type="Rhea" id="RHEA:52613"/>
    </physiologicalReaction>
</comment>
<dbReference type="InterPro" id="IPR046373">
    <property type="entry name" value="Acyl-CoA_Oxase/DH_mid-dom_sf"/>
</dbReference>
<dbReference type="InterPro" id="IPR025878">
    <property type="entry name" value="Acyl-CoA_dh-like_C_dom"/>
</dbReference>
<evidence type="ECO:0000256" key="7">
    <source>
        <dbReference type="ARBA" id="ARBA00058683"/>
    </source>
</evidence>
<dbReference type="PANTHER" id="PTHR42803">
    <property type="entry name" value="ACYL-COA DEHYDROGENASE"/>
    <property type="match status" value="1"/>
</dbReference>
<feature type="domain" description="Acyl-CoA dehydrogenase/oxidase C-terminal" evidence="11">
    <location>
        <begin position="286"/>
        <end position="444"/>
    </location>
</feature>
<gene>
    <name evidence="15" type="ORF">GCM10007053_02630</name>
</gene>
<evidence type="ECO:0000256" key="1">
    <source>
        <dbReference type="ARBA" id="ARBA00001974"/>
    </source>
</evidence>
<keyword evidence="4 10" id="KW-0274">FAD</keyword>
<dbReference type="InterPro" id="IPR037069">
    <property type="entry name" value="AcylCoA_DH/ox_N_sf"/>
</dbReference>
<accession>A0A918XDE9</accession>
<dbReference type="InterPro" id="IPR052166">
    <property type="entry name" value="Diverse_Acyl-CoA_DH"/>
</dbReference>
<dbReference type="InterPro" id="IPR036250">
    <property type="entry name" value="AcylCo_DH-like_C"/>
</dbReference>
<reference evidence="15" key="2">
    <citation type="submission" date="2020-09" db="EMBL/GenBank/DDBJ databases">
        <authorList>
            <person name="Sun Q."/>
            <person name="Kim S."/>
        </authorList>
    </citation>
    <scope>NUCLEOTIDE SEQUENCE</scope>
    <source>
        <strain evidence="15">KCTC 23430</strain>
    </source>
</reference>
<protein>
    <recommendedName>
        <fullName evidence="9">3-methylmercaptopropionyl-CoA dehydrogenase</fullName>
        <ecNumber evidence="8">1.3.99.41</ecNumber>
    </recommendedName>
</protein>
<dbReference type="Pfam" id="PF02770">
    <property type="entry name" value="Acyl-CoA_dh_M"/>
    <property type="match status" value="1"/>
</dbReference>
<dbReference type="PANTHER" id="PTHR42803:SF1">
    <property type="entry name" value="BROAD-SPECIFICITY LINEAR ACYL-COA DEHYDROGENASE FADE5"/>
    <property type="match status" value="1"/>
</dbReference>
<comment type="function">
    <text evidence="7">Involved in the assimilation of dimethylsulphoniopropionate (DMSP), an important compound in the fixation of carbon in marine phytoplankton, by mediating the conversion of 3-(methylthio)propanoyl-CoA (MMPA-CoA) to 3-(methylthio)acryloyl-CoA (MTA-CoA).</text>
</comment>
<dbReference type="Proteomes" id="UP000644693">
    <property type="component" value="Unassembled WGS sequence"/>
</dbReference>
<evidence type="ECO:0000313" key="15">
    <source>
        <dbReference type="EMBL" id="GHD26093.1"/>
    </source>
</evidence>
<evidence type="ECO:0000256" key="2">
    <source>
        <dbReference type="ARBA" id="ARBA00009347"/>
    </source>
</evidence>
<evidence type="ECO:0000256" key="4">
    <source>
        <dbReference type="ARBA" id="ARBA00022827"/>
    </source>
</evidence>
<keyword evidence="3 10" id="KW-0285">Flavoprotein</keyword>
<evidence type="ECO:0000256" key="10">
    <source>
        <dbReference type="RuleBase" id="RU362125"/>
    </source>
</evidence>
<evidence type="ECO:0000259" key="13">
    <source>
        <dbReference type="Pfam" id="PF02771"/>
    </source>
</evidence>
<dbReference type="AlphaFoldDB" id="A0A918XDE9"/>
<dbReference type="InterPro" id="IPR013786">
    <property type="entry name" value="AcylCoA_DH/ox_N"/>
</dbReference>
<dbReference type="RefSeq" id="WP_189474424.1">
    <property type="nucleotide sequence ID" value="NZ_BMYM01000001.1"/>
</dbReference>
<dbReference type="FunFam" id="2.40.110.10:FF:000031">
    <property type="entry name" value="Acyl-CoA dehydrogenase, putative"/>
    <property type="match status" value="1"/>
</dbReference>
<evidence type="ECO:0000259" key="11">
    <source>
        <dbReference type="Pfam" id="PF00441"/>
    </source>
</evidence>
<dbReference type="InterPro" id="IPR009075">
    <property type="entry name" value="AcylCo_DH/oxidase_C"/>
</dbReference>
<sequence>MSDYRAPIEDMAFIIDEVLAVESVLGSLPRFEELGVGVDLTTALLDEAGKLAGDVLAPLRRAGDLQPATCADGKVTTSPGYNEALQQLGAGGWIGISADANYGGQGLPEIYNTAGTEMWNTANMALGLAPMLSSGAALAIAAHASDAQKQTYLEKMHTGEWMGTMNLTESGAGSDLGVMKTRAVPEGDHYRIYGQKIYITWGDHDATDNIIHLVLAKLPDAPEGSRGISLFIVPKFLVNADGSPGERNDVYPVSTEHKLGIHGSPTCVMAFGDTEGAIGYLLGEENQGLACMFTMMNEARLKVGIQGLSQSEGALQKATAYARERVQGGVPIIEHPDVKRMLLSMKALCEGMRAFAYSEAVTMDLAHSGPEDERRLAQSRLDLMIPVIKGWLTEVGMEVTSQGVQVHGGMGFVEETGAAQYLRDVRIAPIYEGTNGIQAADLVNRKLGRDGGATMESVQSAISETVAALKAADHTELAVVAQNLEQALAGHVESTQRMLAALGANKAAALGGSFDYMMQTGYLFGGWQLARGALVAAQRLAEGSDNTFYRTKMATARFYAEQILPRCESHALVAAQSEGALLDYPVDWI</sequence>
<dbReference type="GO" id="GO:0050660">
    <property type="term" value="F:flavin adenine dinucleotide binding"/>
    <property type="evidence" value="ECO:0007669"/>
    <property type="project" value="InterPro"/>
</dbReference>
<dbReference type="Gene3D" id="2.40.110.10">
    <property type="entry name" value="Butyryl-CoA Dehydrogenase, subunit A, domain 2"/>
    <property type="match status" value="1"/>
</dbReference>
<evidence type="ECO:0000256" key="3">
    <source>
        <dbReference type="ARBA" id="ARBA00022630"/>
    </source>
</evidence>